<sequence length="154" mass="17748">MNLRQRPQPTRGGRGPLHAPLPPMQQAYNIIPIHDLLTDHPSLRYPEIRAAAAALRAVGDLRKPQFVLWNPSYDLMDWLGLSFGFQIDNVRNQREHLVLHLANSQMRLQPPPNLVDSLDAGVLRRFRGKLLQNYTSWVLLRGPEVERRHFETPP</sequence>
<feature type="region of interest" description="Disordered" evidence="1">
    <location>
        <begin position="1"/>
        <end position="21"/>
    </location>
</feature>
<proteinExistence type="predicted"/>
<dbReference type="STRING" id="2094558.A0A314U9Q0"/>
<organism evidence="2 3">
    <name type="scientific">Prunus yedoensis var. nudiflora</name>
    <dbReference type="NCBI Taxonomy" id="2094558"/>
    <lineage>
        <taxon>Eukaryota</taxon>
        <taxon>Viridiplantae</taxon>
        <taxon>Streptophyta</taxon>
        <taxon>Embryophyta</taxon>
        <taxon>Tracheophyta</taxon>
        <taxon>Spermatophyta</taxon>
        <taxon>Magnoliopsida</taxon>
        <taxon>eudicotyledons</taxon>
        <taxon>Gunneridae</taxon>
        <taxon>Pentapetalae</taxon>
        <taxon>rosids</taxon>
        <taxon>fabids</taxon>
        <taxon>Rosales</taxon>
        <taxon>Rosaceae</taxon>
        <taxon>Amygdaloideae</taxon>
        <taxon>Amygdaleae</taxon>
        <taxon>Prunus</taxon>
    </lineage>
</organism>
<comment type="caution">
    <text evidence="2">The sequence shown here is derived from an EMBL/GenBank/DDBJ whole genome shotgun (WGS) entry which is preliminary data.</text>
</comment>
<dbReference type="GO" id="GO:0046527">
    <property type="term" value="F:glucosyltransferase activity"/>
    <property type="evidence" value="ECO:0007669"/>
    <property type="project" value="TreeGrafter"/>
</dbReference>
<dbReference type="AlphaFoldDB" id="A0A314U9Q0"/>
<dbReference type="GO" id="GO:0005886">
    <property type="term" value="C:plasma membrane"/>
    <property type="evidence" value="ECO:0007669"/>
    <property type="project" value="TreeGrafter"/>
</dbReference>
<evidence type="ECO:0000313" key="3">
    <source>
        <dbReference type="Proteomes" id="UP000250321"/>
    </source>
</evidence>
<evidence type="ECO:0000256" key="1">
    <source>
        <dbReference type="SAM" id="MobiDB-lite"/>
    </source>
</evidence>
<name>A0A314U9Q0_PRUYE</name>
<dbReference type="OrthoDB" id="1715456at2759"/>
<reference evidence="2 3" key="1">
    <citation type="submission" date="2018-02" db="EMBL/GenBank/DDBJ databases">
        <title>Draft genome of wild Prunus yedoensis var. nudiflora.</title>
        <authorList>
            <person name="Baek S."/>
            <person name="Kim J.-H."/>
            <person name="Choi K."/>
            <person name="Kim G.-B."/>
            <person name="Cho A."/>
            <person name="Jang H."/>
            <person name="Shin C.-H."/>
            <person name="Yu H.-J."/>
            <person name="Mun J.-H."/>
        </authorList>
    </citation>
    <scope>NUCLEOTIDE SEQUENCE [LARGE SCALE GENOMIC DNA]</scope>
    <source>
        <strain evidence="3">cv. Jeju island</strain>
        <tissue evidence="2">Leaf</tissue>
    </source>
</reference>
<dbReference type="EMBL" id="PJQY01003830">
    <property type="protein sequence ID" value="PQM34137.1"/>
    <property type="molecule type" value="Genomic_DNA"/>
</dbReference>
<keyword evidence="3" id="KW-1185">Reference proteome</keyword>
<feature type="compositionally biased region" description="Low complexity" evidence="1">
    <location>
        <begin position="1"/>
        <end position="11"/>
    </location>
</feature>
<accession>A0A314U9Q0</accession>
<dbReference type="PANTHER" id="PTHR12741:SF102">
    <property type="entry name" value="CALLOSE SYNTHASE 11"/>
    <property type="match status" value="1"/>
</dbReference>
<dbReference type="Proteomes" id="UP000250321">
    <property type="component" value="Unassembled WGS sequence"/>
</dbReference>
<dbReference type="PANTHER" id="PTHR12741">
    <property type="entry name" value="LYST-INTERACTING PROTEIN LIP5 DOPAMINE RESPONSIVE PROTEIN DRG-1"/>
    <property type="match status" value="1"/>
</dbReference>
<evidence type="ECO:0000313" key="2">
    <source>
        <dbReference type="EMBL" id="PQM34137.1"/>
    </source>
</evidence>
<gene>
    <name evidence="2" type="ORF">Pyn_12836</name>
</gene>
<protein>
    <submittedName>
        <fullName evidence="2">Callose synthase 11 isoform X2</fullName>
    </submittedName>
</protein>